<dbReference type="InterPro" id="IPR011112">
    <property type="entry name" value="Rho-like_N"/>
</dbReference>
<evidence type="ECO:0000256" key="5">
    <source>
        <dbReference type="ARBA" id="ARBA00022840"/>
    </source>
</evidence>
<dbReference type="CDD" id="cd01128">
    <property type="entry name" value="rho_factor_C"/>
    <property type="match status" value="1"/>
</dbReference>
<keyword evidence="2" id="KW-0547">Nucleotide-binding</keyword>
<dbReference type="Pfam" id="PF07497">
    <property type="entry name" value="Rho_RNA_bind"/>
    <property type="match status" value="1"/>
</dbReference>
<dbReference type="InterPro" id="IPR036269">
    <property type="entry name" value="Rho_N_sf"/>
</dbReference>
<evidence type="ECO:0000256" key="8">
    <source>
        <dbReference type="ARBA" id="ARBA00023163"/>
    </source>
</evidence>
<evidence type="ECO:0000313" key="14">
    <source>
        <dbReference type="Proteomes" id="UP000494211"/>
    </source>
</evidence>
<dbReference type="EMBL" id="CABWJV010000004">
    <property type="protein sequence ID" value="VWQ24640.1"/>
    <property type="molecule type" value="Genomic_DNA"/>
</dbReference>
<evidence type="ECO:0000256" key="3">
    <source>
        <dbReference type="ARBA" id="ARBA00022801"/>
    </source>
</evidence>
<dbReference type="SMART" id="SM00959">
    <property type="entry name" value="Rho_N"/>
    <property type="match status" value="1"/>
</dbReference>
<evidence type="ECO:0000256" key="7">
    <source>
        <dbReference type="ARBA" id="ARBA00023015"/>
    </source>
</evidence>
<keyword evidence="6 10" id="KW-0694">RNA-binding</keyword>
<dbReference type="InterPro" id="IPR012340">
    <property type="entry name" value="NA-bd_OB-fold"/>
</dbReference>
<dbReference type="SUPFAM" id="SSF50249">
    <property type="entry name" value="Nucleic acid-binding proteins"/>
    <property type="match status" value="1"/>
</dbReference>
<dbReference type="InterPro" id="IPR011129">
    <property type="entry name" value="CSD"/>
</dbReference>
<feature type="compositionally biased region" description="Acidic residues" evidence="11">
    <location>
        <begin position="271"/>
        <end position="283"/>
    </location>
</feature>
<dbReference type="InterPro" id="IPR003593">
    <property type="entry name" value="AAA+_ATPase"/>
</dbReference>
<dbReference type="Gene3D" id="2.40.50.140">
    <property type="entry name" value="Nucleic acid-binding proteins"/>
    <property type="match status" value="1"/>
</dbReference>
<dbReference type="SUPFAM" id="SSF52540">
    <property type="entry name" value="P-loop containing nucleoside triphosphate hydrolases"/>
    <property type="match status" value="1"/>
</dbReference>
<feature type="compositionally biased region" description="Basic and acidic residues" evidence="11">
    <location>
        <begin position="310"/>
        <end position="358"/>
    </location>
</feature>
<feature type="compositionally biased region" description="Basic and acidic residues" evidence="11">
    <location>
        <begin position="111"/>
        <end position="133"/>
    </location>
</feature>
<keyword evidence="3" id="KW-0378">Hydrolase</keyword>
<dbReference type="HAMAP" id="MF_01884">
    <property type="entry name" value="Rho"/>
    <property type="match status" value="1"/>
</dbReference>
<dbReference type="SMART" id="SM00357">
    <property type="entry name" value="CSP"/>
    <property type="match status" value="1"/>
</dbReference>
<dbReference type="InterPro" id="IPR011113">
    <property type="entry name" value="Rho_RNA-bd"/>
</dbReference>
<proteinExistence type="inferred from homology"/>
<feature type="compositionally biased region" description="Basic and acidic residues" evidence="11">
    <location>
        <begin position="220"/>
        <end position="260"/>
    </location>
</feature>
<dbReference type="SUPFAM" id="SSF68912">
    <property type="entry name" value="Rho N-terminal domain-like"/>
    <property type="match status" value="1"/>
</dbReference>
<keyword evidence="14" id="KW-1185">Reference proteome</keyword>
<evidence type="ECO:0000256" key="6">
    <source>
        <dbReference type="ARBA" id="ARBA00022884"/>
    </source>
</evidence>
<organism evidence="13 14">
    <name type="scientific">Bifidobacterium pseudocatenulatum</name>
    <dbReference type="NCBI Taxonomy" id="28026"/>
    <lineage>
        <taxon>Bacteria</taxon>
        <taxon>Bacillati</taxon>
        <taxon>Actinomycetota</taxon>
        <taxon>Actinomycetes</taxon>
        <taxon>Bifidobacteriales</taxon>
        <taxon>Bifidobacteriaceae</taxon>
        <taxon>Bifidobacterium</taxon>
    </lineage>
</organism>
<feature type="compositionally biased region" description="Basic and acidic residues" evidence="11">
    <location>
        <begin position="146"/>
        <end position="172"/>
    </location>
</feature>
<evidence type="ECO:0000256" key="2">
    <source>
        <dbReference type="ARBA" id="ARBA00022741"/>
    </source>
</evidence>
<dbReference type="InterPro" id="IPR004665">
    <property type="entry name" value="Term_rho"/>
</dbReference>
<dbReference type="Proteomes" id="UP000494211">
    <property type="component" value="Unassembled WGS sequence"/>
</dbReference>
<dbReference type="InterPro" id="IPR041703">
    <property type="entry name" value="Rho_factor_ATP-bd"/>
</dbReference>
<feature type="domain" description="Rho RNA-BD" evidence="12">
    <location>
        <begin position="361"/>
        <end position="439"/>
    </location>
</feature>
<reference evidence="13 14" key="1">
    <citation type="submission" date="2019-10" db="EMBL/GenBank/DDBJ databases">
        <authorList>
            <consortium name="Melissa Lawson"/>
            <person name="O'neill I."/>
        </authorList>
    </citation>
    <scope>NUCLEOTIDE SEQUENCE [LARGE SCALE GENOMIC DNA]</scope>
    <source>
        <strain evidence="13">LH_658</strain>
    </source>
</reference>
<dbReference type="PANTHER" id="PTHR46425:SF1">
    <property type="entry name" value="TRANSCRIPTION TERMINATION FACTOR RHO"/>
    <property type="match status" value="1"/>
</dbReference>
<name>A0ABY6YDF3_BIFPS</name>
<dbReference type="NCBIfam" id="TIGR00767">
    <property type="entry name" value="rho"/>
    <property type="match status" value="1"/>
</dbReference>
<evidence type="ECO:0000256" key="1">
    <source>
        <dbReference type="ARBA" id="ARBA00022472"/>
    </source>
</evidence>
<evidence type="ECO:0000256" key="10">
    <source>
        <dbReference type="PROSITE-ProRule" id="PRU01203"/>
    </source>
</evidence>
<keyword evidence="5" id="KW-0067">ATP-binding</keyword>
<dbReference type="InterPro" id="IPR000194">
    <property type="entry name" value="ATPase_F1/V1/A1_a/bsu_nucl-bd"/>
</dbReference>
<keyword evidence="8" id="KW-0804">Transcription</keyword>
<sequence>VAEISVSLFTAVAGVCLRKLGERQKPVATSPNLEDMKLPELKELAKQMGLRGTSTMRKPELIATLQAARSGGEAPAGVTVRAPKSAAPAAPVAPAEAQTADAEVAANTAEESGKSNEAAESKANEAEQSEKQTAKTVRKTLAGRADSAERAERSEQTERAERTERADRRKQAEAPTSEEAADVMAAVNALDSIDEAPKRRRRRDADAATDLLAELGLDDASPKQDDRRRHRKDDASDVEPRRRRRAVEGPKDEDVVRDLDDILATLPSQGSDDDERRDEAEDGDFARRGRGRVSDRGDRVDRRGRRLRGRDRDYDERDERRGRTGDRNNDRNERNDRVERNERTDRNVEREQRHEEPKEDLVPVAGIVDVLDSYAFVRTSGYLPGPNDVYVSMGQVKKYGLRKGDAVHGSIRTPREGDRRNQRQKFVPLQSIDSINGMTVEAAQNRPQFNKLTPLYPQERLKQETAPNKLTGRLIDIVAPIGKGQRGLIVSPPKAGKTITLQNIANAIATNNPEVHLMVVLVDERPEEVTDMERTVQGEVISSTFDRPASDHTTVAELAIERAKRLVELGQDVVVLLDSMTRLARAYNIAAPASGRILSGGVDAQALYPPKKFFGAARNIENGGSLTIISSALVETGSKMDEVIFEEFKGTGNMELRLSRELADKRLFPAIDVNASGTRREELITDPQELPIIYRLRRLLGGLEPEQAYQTLVPRLKKTATNRDFMASLIQQSGNTANNGNS</sequence>
<gene>
    <name evidence="13" type="ORF">BIFLH658_01693</name>
</gene>
<dbReference type="Pfam" id="PF00006">
    <property type="entry name" value="ATP-synt_ab"/>
    <property type="match status" value="1"/>
</dbReference>
<feature type="compositionally biased region" description="Low complexity" evidence="11">
    <location>
        <begin position="208"/>
        <end position="219"/>
    </location>
</feature>
<accession>A0ABY6YDF3</accession>
<evidence type="ECO:0000313" key="13">
    <source>
        <dbReference type="EMBL" id="VWQ24640.1"/>
    </source>
</evidence>
<comment type="similarity">
    <text evidence="10">Belongs to the Rho family.</text>
</comment>
<keyword evidence="7" id="KW-0805">Transcription regulation</keyword>
<feature type="region of interest" description="Disordered" evidence="11">
    <location>
        <begin position="68"/>
        <end position="358"/>
    </location>
</feature>
<feature type="non-terminal residue" evidence="13">
    <location>
        <position position="1"/>
    </location>
</feature>
<dbReference type="SMART" id="SM00382">
    <property type="entry name" value="AAA"/>
    <property type="match status" value="1"/>
</dbReference>
<feature type="compositionally biased region" description="Low complexity" evidence="11">
    <location>
        <begin position="79"/>
        <end position="110"/>
    </location>
</feature>
<evidence type="ECO:0000259" key="12">
    <source>
        <dbReference type="PROSITE" id="PS51856"/>
    </source>
</evidence>
<dbReference type="PROSITE" id="PS51856">
    <property type="entry name" value="RHO_RNA_BD"/>
    <property type="match status" value="1"/>
</dbReference>
<comment type="caution">
    <text evidence="13">The sequence shown here is derived from an EMBL/GenBank/DDBJ whole genome shotgun (WGS) entry which is preliminary data.</text>
</comment>
<evidence type="ECO:0000256" key="9">
    <source>
        <dbReference type="NCBIfam" id="TIGR00767"/>
    </source>
</evidence>
<keyword evidence="1" id="KW-0806">Transcription termination</keyword>
<dbReference type="EC" id="3.6.4.-" evidence="9"/>
<dbReference type="Gene3D" id="1.10.720.10">
    <property type="match status" value="1"/>
</dbReference>
<evidence type="ECO:0000256" key="11">
    <source>
        <dbReference type="SAM" id="MobiDB-lite"/>
    </source>
</evidence>
<dbReference type="PANTHER" id="PTHR46425">
    <property type="entry name" value="TRANSCRIPTION TERMINATION FACTOR RHO"/>
    <property type="match status" value="1"/>
</dbReference>
<evidence type="ECO:0000256" key="4">
    <source>
        <dbReference type="ARBA" id="ARBA00022806"/>
    </source>
</evidence>
<feature type="compositionally biased region" description="Basic and acidic residues" evidence="11">
    <location>
        <begin position="284"/>
        <end position="301"/>
    </location>
</feature>
<keyword evidence="4" id="KW-0347">Helicase</keyword>
<dbReference type="Gene3D" id="3.40.50.300">
    <property type="entry name" value="P-loop containing nucleotide triphosphate hydrolases"/>
    <property type="match status" value="1"/>
</dbReference>
<dbReference type="NCBIfam" id="NF006886">
    <property type="entry name" value="PRK09376.1"/>
    <property type="match status" value="1"/>
</dbReference>
<dbReference type="Pfam" id="PF07498">
    <property type="entry name" value="Rho_N"/>
    <property type="match status" value="1"/>
</dbReference>
<dbReference type="InterPro" id="IPR027417">
    <property type="entry name" value="P-loop_NTPase"/>
</dbReference>
<protein>
    <recommendedName>
        <fullName evidence="9">Transcription termination factor Rho</fullName>
        <ecNumber evidence="9">3.6.4.-</ecNumber>
    </recommendedName>
</protein>